<keyword evidence="2" id="KW-1185">Reference proteome</keyword>
<dbReference type="SUPFAM" id="SSF54637">
    <property type="entry name" value="Thioesterase/thiol ester dehydrase-isomerase"/>
    <property type="match status" value="1"/>
</dbReference>
<name>A0ABY2TN81_9SPIR</name>
<dbReference type="InterPro" id="IPR029069">
    <property type="entry name" value="HotDog_dom_sf"/>
</dbReference>
<dbReference type="Gene3D" id="3.10.129.10">
    <property type="entry name" value="Hotdog Thioesterase"/>
    <property type="match status" value="1"/>
</dbReference>
<protein>
    <recommendedName>
        <fullName evidence="3">3-hydroxylacyl-ACP dehydratase</fullName>
    </recommendedName>
</protein>
<evidence type="ECO:0000313" key="1">
    <source>
        <dbReference type="EMBL" id="TKZ28964.1"/>
    </source>
</evidence>
<sequence>MKYQLKILHKGKMLLIDEIENIDFENKTIITFATINEENIFYETNGIPSYILVEYVAQSCAAYNSYNQSQNKNNNDKEKIGFILNIKSANCYKDKVKAGEKIYIKAKETLREFD</sequence>
<dbReference type="InterPro" id="IPR016776">
    <property type="entry name" value="ApeP-like_dehydratase"/>
</dbReference>
<dbReference type="Proteomes" id="UP000310168">
    <property type="component" value="Unassembled WGS sequence"/>
</dbReference>
<dbReference type="RefSeq" id="WP_137999233.1">
    <property type="nucleotide sequence ID" value="NZ_SJDU01000460.1"/>
</dbReference>
<evidence type="ECO:0008006" key="3">
    <source>
        <dbReference type="Google" id="ProtNLM"/>
    </source>
</evidence>
<gene>
    <name evidence="1" type="ORF">EZH24_11505</name>
</gene>
<dbReference type="Pfam" id="PF22817">
    <property type="entry name" value="ApeP-like"/>
    <property type="match status" value="1"/>
</dbReference>
<accession>A0ABY2TN81</accession>
<reference evidence="1 2" key="1">
    <citation type="journal article" date="2019" name="Anaerobe">
        <title>Brachyspira catarrhinii sp. nov., an anaerobic intestinal spirochaete isolated from vervet monkeys may have been misidentified as Brachyspira aalborgi in previous studies.</title>
        <authorList>
            <person name="Phillips N.D."/>
            <person name="La T."/>
            <person name="Hampson D.J."/>
        </authorList>
    </citation>
    <scope>NUCLEOTIDE SEQUENCE [LARGE SCALE GENOMIC DNA]</scope>
    <source>
        <strain evidence="1 2">Z12</strain>
    </source>
</reference>
<proteinExistence type="predicted"/>
<dbReference type="EMBL" id="SJDU01000460">
    <property type="protein sequence ID" value="TKZ28964.1"/>
    <property type="molecule type" value="Genomic_DNA"/>
</dbReference>
<organism evidence="1 2">
    <name type="scientific">Brachyspira catarrhinii</name>
    <dbReference type="NCBI Taxonomy" id="2528966"/>
    <lineage>
        <taxon>Bacteria</taxon>
        <taxon>Pseudomonadati</taxon>
        <taxon>Spirochaetota</taxon>
        <taxon>Spirochaetia</taxon>
        <taxon>Brachyspirales</taxon>
        <taxon>Brachyspiraceae</taxon>
        <taxon>Brachyspira</taxon>
    </lineage>
</organism>
<evidence type="ECO:0000313" key="2">
    <source>
        <dbReference type="Proteomes" id="UP000310168"/>
    </source>
</evidence>
<comment type="caution">
    <text evidence="1">The sequence shown here is derived from an EMBL/GenBank/DDBJ whole genome shotgun (WGS) entry which is preliminary data.</text>
</comment>